<evidence type="ECO:0000256" key="3">
    <source>
        <dbReference type="SAM" id="Phobius"/>
    </source>
</evidence>
<dbReference type="Pfam" id="PF04389">
    <property type="entry name" value="Peptidase_M28"/>
    <property type="match status" value="1"/>
</dbReference>
<dbReference type="AlphaFoldDB" id="A0A8S2D8J9"/>
<protein>
    <recommendedName>
        <fullName evidence="9">Peptide hydrolase</fullName>
    </recommendedName>
</protein>
<reference evidence="6" key="1">
    <citation type="submission" date="2021-02" db="EMBL/GenBank/DDBJ databases">
        <authorList>
            <person name="Nowell W R."/>
        </authorList>
    </citation>
    <scope>NUCLEOTIDE SEQUENCE</scope>
</reference>
<accession>A0A8S2D8J9</accession>
<comment type="similarity">
    <text evidence="2">Belongs to the peptidase M28 family. M28B subfamily.</text>
</comment>
<evidence type="ECO:0008006" key="9">
    <source>
        <dbReference type="Google" id="ProtNLM"/>
    </source>
</evidence>
<keyword evidence="3" id="KW-1133">Transmembrane helix</keyword>
<keyword evidence="3" id="KW-0472">Membrane</keyword>
<dbReference type="GO" id="GO:0008235">
    <property type="term" value="F:metalloexopeptidase activity"/>
    <property type="evidence" value="ECO:0007669"/>
    <property type="project" value="InterPro"/>
</dbReference>
<evidence type="ECO:0000256" key="1">
    <source>
        <dbReference type="ARBA" id="ARBA00001947"/>
    </source>
</evidence>
<dbReference type="SUPFAM" id="SSF52025">
    <property type="entry name" value="PA domain"/>
    <property type="match status" value="1"/>
</dbReference>
<organism evidence="6 8">
    <name type="scientific">Didymodactylos carnosus</name>
    <dbReference type="NCBI Taxonomy" id="1234261"/>
    <lineage>
        <taxon>Eukaryota</taxon>
        <taxon>Metazoa</taxon>
        <taxon>Spiralia</taxon>
        <taxon>Gnathifera</taxon>
        <taxon>Rotifera</taxon>
        <taxon>Eurotatoria</taxon>
        <taxon>Bdelloidea</taxon>
        <taxon>Philodinida</taxon>
        <taxon>Philodinidae</taxon>
        <taxon>Didymodactylos</taxon>
    </lineage>
</organism>
<dbReference type="InterPro" id="IPR045175">
    <property type="entry name" value="M28_fam"/>
</dbReference>
<dbReference type="Gene3D" id="3.40.630.10">
    <property type="entry name" value="Zn peptidases"/>
    <property type="match status" value="1"/>
</dbReference>
<feature type="domain" description="PA" evidence="4">
    <location>
        <begin position="206"/>
        <end position="293"/>
    </location>
</feature>
<comment type="cofactor">
    <cofactor evidence="1">
        <name>Zn(2+)</name>
        <dbReference type="ChEBI" id="CHEBI:29105"/>
    </cofactor>
</comment>
<feature type="non-terminal residue" evidence="6">
    <location>
        <position position="1"/>
    </location>
</feature>
<dbReference type="InterPro" id="IPR007484">
    <property type="entry name" value="Peptidase_M28"/>
</dbReference>
<dbReference type="PANTHER" id="PTHR12147">
    <property type="entry name" value="METALLOPEPTIDASE M28 FAMILY MEMBER"/>
    <property type="match status" value="1"/>
</dbReference>
<dbReference type="EMBL" id="CAJNOK010002647">
    <property type="protein sequence ID" value="CAF0869210.1"/>
    <property type="molecule type" value="Genomic_DNA"/>
</dbReference>
<evidence type="ECO:0000313" key="6">
    <source>
        <dbReference type="EMBL" id="CAF0869210.1"/>
    </source>
</evidence>
<feature type="domain" description="Peptidase M28" evidence="5">
    <location>
        <begin position="324"/>
        <end position="556"/>
    </location>
</feature>
<sequence length="563" mass="61776">QDRSKTEVIIPVLKLGKITVSFYVRLYQAIMVQTNIVADESQTVVTTPSKNNKILYILFILLILFVLTTLAISAGTLSVILNRLNNNSSGAGSNVNKICNNLVDSIEVQQMFDHLKQLQAIADENNGTRASGTNGFNLTVDYITKYLKDHTNLKVQQQYFPIRTFQLERNPILISNVNGIQTNYTFPSDFTSVPFSGSASFSTPIQLVVIPNSGCFDSDWGNISTLSNRVALVQRSDNCTFVEISERATKNYAAGLLIYNDGIPPYGFEPIKEYYDPVNTTFPVLSLSYSIGFQLVQAARNSAMNATVIISILVKDTPPSTVANICADTPTGDVTKTILVGSHSDSVPYGSGINDNGSGSAANLALAVNLARLLQTSVYLPYAYRVRFCWWAAEEMGLLGSKYHVQQAALATAVEGERLQDYLVNINIDMLGSPNFFFGIYDGKATQGTAAHGSIQISELLREWFSKQELPWDIIKVVDTDHIPFLAVGIVIGGLFSGAAGTKTNTKRDKYDQILGQGHGGIADTIYDPCYHEECDTVQNINPFVYEKMTKAAAYVLQYLGQL</sequence>
<dbReference type="InterPro" id="IPR046450">
    <property type="entry name" value="PA_dom_sf"/>
</dbReference>
<comment type="caution">
    <text evidence="6">The sequence shown here is derived from an EMBL/GenBank/DDBJ whole genome shotgun (WGS) entry which is preliminary data.</text>
</comment>
<dbReference type="Gene3D" id="3.50.30.30">
    <property type="match status" value="1"/>
</dbReference>
<evidence type="ECO:0000313" key="8">
    <source>
        <dbReference type="Proteomes" id="UP000677228"/>
    </source>
</evidence>
<feature type="transmembrane region" description="Helical" evidence="3">
    <location>
        <begin position="54"/>
        <end position="81"/>
    </location>
</feature>
<dbReference type="Proteomes" id="UP000682733">
    <property type="component" value="Unassembled WGS sequence"/>
</dbReference>
<dbReference type="PANTHER" id="PTHR12147:SF26">
    <property type="entry name" value="PEPTIDASE M28 DOMAIN-CONTAINING PROTEIN"/>
    <property type="match status" value="1"/>
</dbReference>
<dbReference type="InterPro" id="IPR003137">
    <property type="entry name" value="PA_domain"/>
</dbReference>
<dbReference type="GO" id="GO:0006508">
    <property type="term" value="P:proteolysis"/>
    <property type="evidence" value="ECO:0007669"/>
    <property type="project" value="InterPro"/>
</dbReference>
<gene>
    <name evidence="6" type="ORF">OVA965_LOCUS8041</name>
    <name evidence="7" type="ORF">TMI583_LOCUS8037</name>
</gene>
<dbReference type="Pfam" id="PF02225">
    <property type="entry name" value="PA"/>
    <property type="match status" value="1"/>
</dbReference>
<dbReference type="Proteomes" id="UP000677228">
    <property type="component" value="Unassembled WGS sequence"/>
</dbReference>
<evidence type="ECO:0000256" key="2">
    <source>
        <dbReference type="ARBA" id="ARBA00005634"/>
    </source>
</evidence>
<keyword evidence="3" id="KW-0812">Transmembrane</keyword>
<proteinExistence type="inferred from homology"/>
<name>A0A8S2D8J9_9BILA</name>
<evidence type="ECO:0000313" key="7">
    <source>
        <dbReference type="EMBL" id="CAF3653991.1"/>
    </source>
</evidence>
<dbReference type="SUPFAM" id="SSF53187">
    <property type="entry name" value="Zn-dependent exopeptidases"/>
    <property type="match status" value="1"/>
</dbReference>
<dbReference type="EMBL" id="CAJOBA010002648">
    <property type="protein sequence ID" value="CAF3653991.1"/>
    <property type="molecule type" value="Genomic_DNA"/>
</dbReference>
<evidence type="ECO:0000259" key="4">
    <source>
        <dbReference type="Pfam" id="PF02225"/>
    </source>
</evidence>
<evidence type="ECO:0000259" key="5">
    <source>
        <dbReference type="Pfam" id="PF04389"/>
    </source>
</evidence>